<dbReference type="PROSITE" id="PS00622">
    <property type="entry name" value="HTH_LUXR_1"/>
    <property type="match status" value="1"/>
</dbReference>
<name>A0A934Q6K5_9MICO</name>
<organism evidence="4 5">
    <name type="scientific">Leucobacter chromiisoli</name>
    <dbReference type="NCBI Taxonomy" id="2796471"/>
    <lineage>
        <taxon>Bacteria</taxon>
        <taxon>Bacillati</taxon>
        <taxon>Actinomycetota</taxon>
        <taxon>Actinomycetes</taxon>
        <taxon>Micrococcales</taxon>
        <taxon>Microbacteriaceae</taxon>
        <taxon>Leucobacter</taxon>
    </lineage>
</organism>
<dbReference type="SUPFAM" id="SSF46894">
    <property type="entry name" value="C-terminal effector domain of the bipartite response regulators"/>
    <property type="match status" value="1"/>
</dbReference>
<dbReference type="PANTHER" id="PTHR43214">
    <property type="entry name" value="TWO-COMPONENT RESPONSE REGULATOR"/>
    <property type="match status" value="1"/>
</dbReference>
<evidence type="ECO:0000259" key="3">
    <source>
        <dbReference type="PROSITE" id="PS50043"/>
    </source>
</evidence>
<dbReference type="GO" id="GO:0006355">
    <property type="term" value="P:regulation of DNA-templated transcription"/>
    <property type="evidence" value="ECO:0007669"/>
    <property type="project" value="InterPro"/>
</dbReference>
<accession>A0A934Q6K5</accession>
<dbReference type="PROSITE" id="PS50043">
    <property type="entry name" value="HTH_LUXR_2"/>
    <property type="match status" value="1"/>
</dbReference>
<evidence type="ECO:0000313" key="5">
    <source>
        <dbReference type="Proteomes" id="UP000608530"/>
    </source>
</evidence>
<dbReference type="InterPro" id="IPR027417">
    <property type="entry name" value="P-loop_NTPase"/>
</dbReference>
<protein>
    <recommendedName>
        <fullName evidence="3">HTH luxR-type domain-containing protein</fullName>
    </recommendedName>
</protein>
<feature type="domain" description="HTH luxR-type" evidence="3">
    <location>
        <begin position="836"/>
        <end position="901"/>
    </location>
</feature>
<evidence type="ECO:0000313" key="4">
    <source>
        <dbReference type="EMBL" id="MBK0417777.1"/>
    </source>
</evidence>
<keyword evidence="5" id="KW-1185">Reference proteome</keyword>
<comment type="caution">
    <text evidence="4">The sequence shown here is derived from an EMBL/GenBank/DDBJ whole genome shotgun (WGS) entry which is preliminary data.</text>
</comment>
<dbReference type="RefSeq" id="WP_200113192.1">
    <property type="nucleotide sequence ID" value="NZ_JAEHOH010000001.1"/>
</dbReference>
<dbReference type="SMART" id="SM00421">
    <property type="entry name" value="HTH_LUXR"/>
    <property type="match status" value="1"/>
</dbReference>
<dbReference type="InterPro" id="IPR036388">
    <property type="entry name" value="WH-like_DNA-bd_sf"/>
</dbReference>
<evidence type="ECO:0000256" key="2">
    <source>
        <dbReference type="SAM" id="MobiDB-lite"/>
    </source>
</evidence>
<proteinExistence type="predicted"/>
<dbReference type="InterPro" id="IPR000792">
    <property type="entry name" value="Tscrpt_reg_LuxR_C"/>
</dbReference>
<dbReference type="AlphaFoldDB" id="A0A934Q6K5"/>
<dbReference type="Gene3D" id="1.10.10.10">
    <property type="entry name" value="Winged helix-like DNA-binding domain superfamily/Winged helix DNA-binding domain"/>
    <property type="match status" value="1"/>
</dbReference>
<reference evidence="4" key="1">
    <citation type="submission" date="2020-12" db="EMBL/GenBank/DDBJ databases">
        <title>Leucobacter sp. CAS1, isolated from Chromium sludge.</title>
        <authorList>
            <person name="Xu Z."/>
        </authorList>
    </citation>
    <scope>NUCLEOTIDE SEQUENCE</scope>
    <source>
        <strain evidence="4">CSA1</strain>
    </source>
</reference>
<dbReference type="EMBL" id="JAEHOH010000001">
    <property type="protein sequence ID" value="MBK0417777.1"/>
    <property type="molecule type" value="Genomic_DNA"/>
</dbReference>
<gene>
    <name evidence="4" type="ORF">JD276_01845</name>
</gene>
<keyword evidence="1" id="KW-0238">DNA-binding</keyword>
<dbReference type="Proteomes" id="UP000608530">
    <property type="component" value="Unassembled WGS sequence"/>
</dbReference>
<dbReference type="PRINTS" id="PR00038">
    <property type="entry name" value="HTHLUXR"/>
</dbReference>
<dbReference type="PANTHER" id="PTHR43214:SF43">
    <property type="entry name" value="TWO-COMPONENT RESPONSE REGULATOR"/>
    <property type="match status" value="1"/>
</dbReference>
<dbReference type="InterPro" id="IPR039420">
    <property type="entry name" value="WalR-like"/>
</dbReference>
<dbReference type="SUPFAM" id="SSF52540">
    <property type="entry name" value="P-loop containing nucleoside triphosphate hydrolases"/>
    <property type="match status" value="1"/>
</dbReference>
<dbReference type="GO" id="GO:0003677">
    <property type="term" value="F:DNA binding"/>
    <property type="evidence" value="ECO:0007669"/>
    <property type="project" value="UniProtKB-KW"/>
</dbReference>
<dbReference type="Pfam" id="PF00196">
    <property type="entry name" value="GerE"/>
    <property type="match status" value="1"/>
</dbReference>
<dbReference type="CDD" id="cd06170">
    <property type="entry name" value="LuxR_C_like"/>
    <property type="match status" value="1"/>
</dbReference>
<evidence type="ECO:0000256" key="1">
    <source>
        <dbReference type="ARBA" id="ARBA00023125"/>
    </source>
</evidence>
<dbReference type="InterPro" id="IPR016032">
    <property type="entry name" value="Sig_transdc_resp-reg_C-effctor"/>
</dbReference>
<sequence length="904" mass="97544">MGRAQQQGAPTWEKAAADPARHYGARSAPERVERVISAILEPGSTVLLLGESGNGKSRLAEEAAYGLADRLGEPTAVTIMSPPPPETSGIATVFGFHFPQIFGAAETGGVDAAETGEGFEVRDPAALAARLVDVIVASAEGREPVIVAPAVDEYPPLSAYLLDALVRSRRARVIATARNLSRAADRITQGPRVQRIVVEPLSPAESGRYLAELLGGELIEESTLRRWHAATGGNAYALSVLALTLERRGRLQRSRGVIWADPGDDDVPEELAALVEEGCSEAELRTLEVLAQAEPLFETALLRELDAQSIASLLDRGMIVSRMRPTGEIALQSAHPLMAAALRVRMPPARRADISDALFRALDADRGTVDPTGRPQLLLRMVALGLDSGRALSLHWLWTAFEILSRGGDPRLILRIVLEIAAHPEADAGRAGIAALHAGRISRLLGDRVSLLRASALIRNVLSEAPPPGSAEAGPGALDDATSMTEPLWASLHLFLIEGALREHRAAAAFAELDRVEATLQQPIAVEMLRSARVLMLAYTGQLRAAAEHCPDPGITTELGIEWARSPARAVSALLLQQRGRIREGVLSAEQARALAALGERPRDDMAELQGICWFLAYWASGSTGAGRHILQEMEQRATADVHAEAHYTGLVEIGEVLFSLQEGRWRRTAQRAERVLARLRERDLYGAAPLAHAALALALAALGERDAAARAIRAAEIPMPGIAQAAGGHLRRLVLSARQWIRDPDTVEHAREAVEWAANEGLELSELRALHVWVTEDPRSAADHLPRVEELAAESDSPVAAALLTHVSRLVRQPEGPVWEGADVRVLAELGVWPPPPVAPELSAREREIALLVSLGYSNRAVAERFHLSPRTVEAHIAHAFTKLGVTSREELRLWFAREREGG</sequence>
<feature type="region of interest" description="Disordered" evidence="2">
    <location>
        <begin position="1"/>
        <end position="26"/>
    </location>
</feature>